<evidence type="ECO:0000313" key="3">
    <source>
        <dbReference type="EMBL" id="VFT91429.1"/>
    </source>
</evidence>
<evidence type="ECO:0000313" key="4">
    <source>
        <dbReference type="Proteomes" id="UP000332933"/>
    </source>
</evidence>
<reference evidence="3 4" key="1">
    <citation type="submission" date="2019-03" db="EMBL/GenBank/DDBJ databases">
        <authorList>
            <person name="Gaulin E."/>
            <person name="Dumas B."/>
        </authorList>
    </citation>
    <scope>NUCLEOTIDE SEQUENCE [LARGE SCALE GENOMIC DNA]</scope>
    <source>
        <strain evidence="3">CBS 568.67</strain>
    </source>
</reference>
<keyword evidence="1" id="KW-0812">Transmembrane</keyword>
<dbReference type="AlphaFoldDB" id="A0A485L1N7"/>
<keyword evidence="4" id="KW-1185">Reference proteome</keyword>
<dbReference type="EMBL" id="VJMH01005563">
    <property type="protein sequence ID" value="KAF0694528.1"/>
    <property type="molecule type" value="Genomic_DNA"/>
</dbReference>
<reference evidence="2" key="2">
    <citation type="submission" date="2019-06" db="EMBL/GenBank/DDBJ databases">
        <title>Genomics analysis of Aphanomyces spp. identifies a new class of oomycete effector associated with host adaptation.</title>
        <authorList>
            <person name="Gaulin E."/>
        </authorList>
    </citation>
    <scope>NUCLEOTIDE SEQUENCE</scope>
    <source>
        <strain evidence="2">CBS 578.67</strain>
    </source>
</reference>
<feature type="transmembrane region" description="Helical" evidence="1">
    <location>
        <begin position="218"/>
        <end position="244"/>
    </location>
</feature>
<dbReference type="Proteomes" id="UP000332933">
    <property type="component" value="Unassembled WGS sequence"/>
</dbReference>
<feature type="transmembrane region" description="Helical" evidence="1">
    <location>
        <begin position="29"/>
        <end position="48"/>
    </location>
</feature>
<dbReference type="InterPro" id="IPR027948">
    <property type="entry name" value="DUF4436"/>
</dbReference>
<name>A0A485L1N7_9STRA</name>
<organism evidence="3 4">
    <name type="scientific">Aphanomyces stellatus</name>
    <dbReference type="NCBI Taxonomy" id="120398"/>
    <lineage>
        <taxon>Eukaryota</taxon>
        <taxon>Sar</taxon>
        <taxon>Stramenopiles</taxon>
        <taxon>Oomycota</taxon>
        <taxon>Saprolegniomycetes</taxon>
        <taxon>Saprolegniales</taxon>
        <taxon>Verrucalvaceae</taxon>
        <taxon>Aphanomyces</taxon>
    </lineage>
</organism>
<accession>A0A485L1N7</accession>
<dbReference type="Pfam" id="PF14494">
    <property type="entry name" value="DUF4436"/>
    <property type="match status" value="1"/>
</dbReference>
<dbReference type="EMBL" id="CAADRA010005584">
    <property type="protein sequence ID" value="VFT91429.1"/>
    <property type="molecule type" value="Genomic_DNA"/>
</dbReference>
<keyword evidence="1" id="KW-0472">Membrane</keyword>
<evidence type="ECO:0000313" key="2">
    <source>
        <dbReference type="EMBL" id="KAF0694528.1"/>
    </source>
</evidence>
<feature type="transmembrane region" description="Helical" evidence="1">
    <location>
        <begin position="250"/>
        <end position="269"/>
    </location>
</feature>
<evidence type="ECO:0000256" key="1">
    <source>
        <dbReference type="SAM" id="Phobius"/>
    </source>
</evidence>
<protein>
    <submittedName>
        <fullName evidence="3">Aste57867_14610 protein</fullName>
    </submittedName>
</protein>
<gene>
    <name evidence="3" type="primary">Aste57867_14610</name>
    <name evidence="2" type="ORF">As57867_014556</name>
    <name evidence="3" type="ORF">ASTE57867_14610</name>
</gene>
<sequence length="326" mass="36110">MVATVEARTAKLEDERHTINTASKASKQIALAFCFVSFFVVVVVAFLVNEYDKGKEMKGYDFVYAYSDTANPTNVDFELFLSKMDPTSYDISITTTMLALPRGVQINNTSSFIPFRLQVGQAAVAINVNTTNPFAPLQSKIPLAMGSVAWYPFDKYDLRVNFILATGQGPFVGEGEPLDATFNILAPQSFDWKYKVTTVSMAPGQYTLTIQVRRRFNLYTVLVFAAIWAVTFSIGHIGSCAVIWKRRPADNPIIFFSALFAVPTVRNTLPGKPCYGCLFDVLCTYFAIAVIFTFLVLVSITYVAKPKPAKTDVAAIDVNDSKLHDI</sequence>
<keyword evidence="1" id="KW-1133">Transmembrane helix</keyword>
<feature type="transmembrane region" description="Helical" evidence="1">
    <location>
        <begin position="281"/>
        <end position="304"/>
    </location>
</feature>
<dbReference type="OrthoDB" id="78734at2759"/>
<proteinExistence type="predicted"/>